<dbReference type="GO" id="GO:0005737">
    <property type="term" value="C:cytoplasm"/>
    <property type="evidence" value="ECO:0007669"/>
    <property type="project" value="TreeGrafter"/>
</dbReference>
<organism evidence="2 3">
    <name type="scientific">Salmonirosea aquatica</name>
    <dbReference type="NCBI Taxonomy" id="2654236"/>
    <lineage>
        <taxon>Bacteria</taxon>
        <taxon>Pseudomonadati</taxon>
        <taxon>Bacteroidota</taxon>
        <taxon>Cytophagia</taxon>
        <taxon>Cytophagales</taxon>
        <taxon>Spirosomataceae</taxon>
        <taxon>Salmonirosea</taxon>
    </lineage>
</organism>
<accession>A0A7C9BFC7</accession>
<dbReference type="SUPFAM" id="SSF56281">
    <property type="entry name" value="Metallo-hydrolase/oxidoreductase"/>
    <property type="match status" value="1"/>
</dbReference>
<dbReference type="Pfam" id="PF12706">
    <property type="entry name" value="Lactamase_B_2"/>
    <property type="match status" value="1"/>
</dbReference>
<comment type="caution">
    <text evidence="2">The sequence shown here is derived from an EMBL/GenBank/DDBJ whole genome shotgun (WGS) entry which is preliminary data.</text>
</comment>
<reference evidence="2 3" key="1">
    <citation type="submission" date="2019-10" db="EMBL/GenBank/DDBJ databases">
        <title>Draft Genome Sequence of Cytophagaceae sp. SJW1-29.</title>
        <authorList>
            <person name="Choi A."/>
        </authorList>
    </citation>
    <scope>NUCLEOTIDE SEQUENCE [LARGE SCALE GENOMIC DNA]</scope>
    <source>
        <strain evidence="2 3">SJW1-29</strain>
    </source>
</reference>
<dbReference type="GO" id="GO:0008270">
    <property type="term" value="F:zinc ion binding"/>
    <property type="evidence" value="ECO:0007669"/>
    <property type="project" value="InterPro"/>
</dbReference>
<dbReference type="Gene3D" id="3.60.15.10">
    <property type="entry name" value="Ribonuclease Z/Hydroxyacylglutathione hydrolase-like"/>
    <property type="match status" value="1"/>
</dbReference>
<dbReference type="GO" id="GO:0070290">
    <property type="term" value="F:N-acylphosphatidylethanolamine-specific phospholipase D activity"/>
    <property type="evidence" value="ECO:0007669"/>
    <property type="project" value="InterPro"/>
</dbReference>
<dbReference type="PANTHER" id="PTHR15032">
    <property type="entry name" value="N-ACYL-PHOSPHATIDYLETHANOLAMINE-HYDROLYZING PHOSPHOLIPASE D"/>
    <property type="match status" value="1"/>
</dbReference>
<dbReference type="InterPro" id="IPR036866">
    <property type="entry name" value="RibonucZ/Hydroxyglut_hydro"/>
</dbReference>
<sequence length="328" mass="36963">MKASPEYREGAFVNLIPTSMDMSAGQVGETLEEFITAKNTRPDQPLPVDFADKVPPSDSLLHITWFGHSAVLLELEGKRILLDPMLGPAASPVPFFAQRFAYRAPIDMAQFTNIDAVVISHDHYDHLDYGSIQKLDAQVGHFYVPLGVGAHLERWGVDSTKITELDWWQSVEAEGITFTATPARHFSGRGLTDRNSTLWASWVVQGRKNKVYFSGDSGYGPHFKQIGARYGPFDLAMMECGQYNEKWKAIHMMPEQTMQAFLDLKGKVLLPIHWGAFNLAVHPWTESVERLNRANRTNVFIATPIIGTRYPVATHPPTQRWWEPLVAE</sequence>
<dbReference type="Proteomes" id="UP000479293">
    <property type="component" value="Unassembled WGS sequence"/>
</dbReference>
<dbReference type="PANTHER" id="PTHR15032:SF4">
    <property type="entry name" value="N-ACYL-PHOSPHATIDYLETHANOLAMINE-HYDROLYZING PHOSPHOLIPASE D"/>
    <property type="match status" value="1"/>
</dbReference>
<evidence type="ECO:0000313" key="2">
    <source>
        <dbReference type="EMBL" id="MPR33163.1"/>
    </source>
</evidence>
<feature type="domain" description="Metallo-beta-lactamase" evidence="1">
    <location>
        <begin position="79"/>
        <end position="274"/>
    </location>
</feature>
<dbReference type="PIRSF" id="PIRSF038896">
    <property type="entry name" value="NAPE-PLD"/>
    <property type="match status" value="1"/>
</dbReference>
<dbReference type="AlphaFoldDB" id="A0A7C9BFC7"/>
<name>A0A7C9BFC7_9BACT</name>
<proteinExistence type="predicted"/>
<dbReference type="EMBL" id="WHLY01000002">
    <property type="protein sequence ID" value="MPR33163.1"/>
    <property type="molecule type" value="Genomic_DNA"/>
</dbReference>
<protein>
    <recommendedName>
        <fullName evidence="1">Metallo-beta-lactamase domain-containing protein</fullName>
    </recommendedName>
</protein>
<evidence type="ECO:0000313" key="3">
    <source>
        <dbReference type="Proteomes" id="UP000479293"/>
    </source>
</evidence>
<dbReference type="InterPro" id="IPR001279">
    <property type="entry name" value="Metallo-B-lactamas"/>
</dbReference>
<gene>
    <name evidence="2" type="ORF">GBK04_07280</name>
</gene>
<keyword evidence="3" id="KW-1185">Reference proteome</keyword>
<evidence type="ECO:0000259" key="1">
    <source>
        <dbReference type="Pfam" id="PF12706"/>
    </source>
</evidence>
<dbReference type="InterPro" id="IPR024884">
    <property type="entry name" value="NAPE-PLD"/>
</dbReference>